<evidence type="ECO:0000313" key="1">
    <source>
        <dbReference type="EMBL" id="MEE2032633.1"/>
    </source>
</evidence>
<evidence type="ECO:0000313" key="2">
    <source>
        <dbReference type="Proteomes" id="UP001331936"/>
    </source>
</evidence>
<dbReference type="InterPro" id="IPR036388">
    <property type="entry name" value="WH-like_DNA-bd_sf"/>
</dbReference>
<reference evidence="1 2" key="1">
    <citation type="submission" date="2023-08" db="EMBL/GenBank/DDBJ databases">
        <authorList>
            <person name="Girao M."/>
            <person name="Carvalho M.F."/>
        </authorList>
    </citation>
    <scope>NUCLEOTIDE SEQUENCE [LARGE SCALE GENOMIC DNA]</scope>
    <source>
        <strain evidence="1 2">CC-R104</strain>
    </source>
</reference>
<protein>
    <submittedName>
        <fullName evidence="1">RNA polymerase subunit sigma-24</fullName>
    </submittedName>
</protein>
<dbReference type="Proteomes" id="UP001331936">
    <property type="component" value="Unassembled WGS sequence"/>
</dbReference>
<name>A0ABU7JRI7_9NOCA</name>
<dbReference type="EMBL" id="JAUZMZ010000050">
    <property type="protein sequence ID" value="MEE2032633.1"/>
    <property type="molecule type" value="Genomic_DNA"/>
</dbReference>
<organism evidence="1 2">
    <name type="scientific">Rhodococcus chondri</name>
    <dbReference type="NCBI Taxonomy" id="3065941"/>
    <lineage>
        <taxon>Bacteria</taxon>
        <taxon>Bacillati</taxon>
        <taxon>Actinomycetota</taxon>
        <taxon>Actinomycetes</taxon>
        <taxon>Mycobacteriales</taxon>
        <taxon>Nocardiaceae</taxon>
        <taxon>Rhodococcus</taxon>
    </lineage>
</organism>
<sequence length="161" mass="17407">MSTEYRKLHHIPAGRAGGRFTMCELAWSVAAGDAAAIPALLRMLYPPASGYCRARARATGHSFDDADRLALEVCRTVLGVLSSPAGAQRDFVRFTYSTAVVAADRRFGAPTDTCMTRLQQETLILRTILGFDAGQTAVALGITPQRVLVEQHAALRLFRAA</sequence>
<dbReference type="Gene3D" id="1.10.10.10">
    <property type="entry name" value="Winged helix-like DNA-binding domain superfamily/Winged helix DNA-binding domain"/>
    <property type="match status" value="1"/>
</dbReference>
<accession>A0ABU7JRI7</accession>
<dbReference type="RefSeq" id="WP_330152051.1">
    <property type="nucleotide sequence ID" value="NZ_JAUZMZ010000050.1"/>
</dbReference>
<keyword evidence="2" id="KW-1185">Reference proteome</keyword>
<proteinExistence type="predicted"/>
<gene>
    <name evidence="1" type="ORF">Q8814_10995</name>
</gene>
<comment type="caution">
    <text evidence="1">The sequence shown here is derived from an EMBL/GenBank/DDBJ whole genome shotgun (WGS) entry which is preliminary data.</text>
</comment>